<accession>A0A7X6DQK5</accession>
<feature type="chain" id="PRO_5030871618" description="Lipoprotein" evidence="1">
    <location>
        <begin position="20"/>
        <end position="122"/>
    </location>
</feature>
<reference evidence="2 3" key="1">
    <citation type="journal article" date="2020" name="Nature">
        <title>Bacterial chemolithoautotrophy via manganese oxidation.</title>
        <authorList>
            <person name="Yu H."/>
            <person name="Leadbetter J.R."/>
        </authorList>
    </citation>
    <scope>NUCLEOTIDE SEQUENCE [LARGE SCALE GENOMIC DNA]</scope>
    <source>
        <strain evidence="2 3">Mn-1</strain>
    </source>
</reference>
<evidence type="ECO:0008006" key="4">
    <source>
        <dbReference type="Google" id="ProtNLM"/>
    </source>
</evidence>
<dbReference type="RefSeq" id="WP_168060284.1">
    <property type="nucleotide sequence ID" value="NZ_VTOW01000002.1"/>
</dbReference>
<gene>
    <name evidence="2" type="ORF">MNODULE_12445</name>
</gene>
<feature type="signal peptide" evidence="1">
    <location>
        <begin position="1"/>
        <end position="19"/>
    </location>
</feature>
<evidence type="ECO:0000313" key="3">
    <source>
        <dbReference type="Proteomes" id="UP000534783"/>
    </source>
</evidence>
<dbReference type="Proteomes" id="UP000534783">
    <property type="component" value="Unassembled WGS sequence"/>
</dbReference>
<name>A0A7X6DQK5_9BACT</name>
<sequence length="122" mass="13888">MKNLFYPLFLFAFSVSLLSGCATFEIAHFSMLTTKNVDLSQPSEKVGSKVIGKDKRIWFIIPFGLPRIDNAVNDALKNGNGDFMTDIDVEHRVFSIPLIYYRVWYEVKGNLWRIKPVSGNAP</sequence>
<dbReference type="AlphaFoldDB" id="A0A7X6DQK5"/>
<dbReference type="PROSITE" id="PS51257">
    <property type="entry name" value="PROKAR_LIPOPROTEIN"/>
    <property type="match status" value="1"/>
</dbReference>
<proteinExistence type="predicted"/>
<dbReference type="EMBL" id="VTOW01000002">
    <property type="protein sequence ID" value="NKE71551.1"/>
    <property type="molecule type" value="Genomic_DNA"/>
</dbReference>
<evidence type="ECO:0000256" key="1">
    <source>
        <dbReference type="SAM" id="SignalP"/>
    </source>
</evidence>
<protein>
    <recommendedName>
        <fullName evidence="4">Lipoprotein</fullName>
    </recommendedName>
</protein>
<keyword evidence="3" id="KW-1185">Reference proteome</keyword>
<comment type="caution">
    <text evidence="2">The sequence shown here is derived from an EMBL/GenBank/DDBJ whole genome shotgun (WGS) entry which is preliminary data.</text>
</comment>
<keyword evidence="1" id="KW-0732">Signal</keyword>
<evidence type="ECO:0000313" key="2">
    <source>
        <dbReference type="EMBL" id="NKE71551.1"/>
    </source>
</evidence>
<organism evidence="2 3">
    <name type="scientific">Candidatus Manganitrophus noduliformans</name>
    <dbReference type="NCBI Taxonomy" id="2606439"/>
    <lineage>
        <taxon>Bacteria</taxon>
        <taxon>Pseudomonadati</taxon>
        <taxon>Nitrospirota</taxon>
        <taxon>Nitrospiria</taxon>
        <taxon>Candidatus Troglogloeales</taxon>
        <taxon>Candidatus Manganitrophaceae</taxon>
        <taxon>Candidatus Manganitrophus</taxon>
    </lineage>
</organism>